<dbReference type="Pfam" id="PF00378">
    <property type="entry name" value="ECH_1"/>
    <property type="match status" value="1"/>
</dbReference>
<evidence type="ECO:0000256" key="1">
    <source>
        <dbReference type="ARBA" id="ARBA00005254"/>
    </source>
</evidence>
<reference evidence="2 3" key="1">
    <citation type="submission" date="2015-10" db="EMBL/GenBank/DDBJ databases">
        <title>Draft genome sequence of Streptomyces bungoensis DSM 41781, type strain for the species Streptomyces bungoensis.</title>
        <authorList>
            <person name="Ruckert C."/>
            <person name="Winkler A."/>
            <person name="Kalinowski J."/>
            <person name="Kampfer P."/>
            <person name="Glaeser S."/>
        </authorList>
    </citation>
    <scope>NUCLEOTIDE SEQUENCE [LARGE SCALE GENOMIC DNA]</scope>
    <source>
        <strain evidence="2 3">DSM 41781</strain>
    </source>
</reference>
<keyword evidence="2" id="KW-0456">Lyase</keyword>
<name>A0A101SWQ9_9ACTN</name>
<keyword evidence="3" id="KW-1185">Reference proteome</keyword>
<dbReference type="RefSeq" id="WP_061926160.1">
    <property type="nucleotide sequence ID" value="NZ_JBEYBH010000045.1"/>
</dbReference>
<dbReference type="Gene3D" id="1.10.12.10">
    <property type="entry name" value="Lyase 2-enoyl-coa Hydratase, Chain A, domain 2"/>
    <property type="match status" value="1"/>
</dbReference>
<evidence type="ECO:0000313" key="2">
    <source>
        <dbReference type="EMBL" id="KUN81486.1"/>
    </source>
</evidence>
<dbReference type="NCBIfam" id="NF005126">
    <property type="entry name" value="PRK06563.1"/>
    <property type="match status" value="1"/>
</dbReference>
<gene>
    <name evidence="2" type="ORF">AQJ66_24105</name>
</gene>
<dbReference type="InterPro" id="IPR001753">
    <property type="entry name" value="Enoyl-CoA_hydra/iso"/>
</dbReference>
<dbReference type="STRING" id="285568.AQJ66_24105"/>
<sequence length="266" mass="28634">MSSTPASTPAVTVERDGHVLLMGLNRPAKRNAFTKQMLSELSAAYGLLESDDDLWCGVLFAHGDHFTGGLDMLDVGAELAAGKFDGPEGGRDPWRLDGPWSKPVVAAAQGWVMTLGIELLLAADIRVAARDTRFAQYEIRRGIYPFGGATFRFPRQAGWGNAMRWILTGEEFDAAEAHRIGLVQELAADGPAAIVRATEIATLIASKAAPLGVRTVFASAHLAHEYGESAAIERLRPDIARLFATADGAEGIQSFIERRDAVFTGR</sequence>
<dbReference type="InterPro" id="IPR029045">
    <property type="entry name" value="ClpP/crotonase-like_dom_sf"/>
</dbReference>
<dbReference type="SUPFAM" id="SSF52096">
    <property type="entry name" value="ClpP/crotonase"/>
    <property type="match status" value="1"/>
</dbReference>
<dbReference type="OrthoDB" id="4284283at2"/>
<proteinExistence type="inferred from homology"/>
<dbReference type="GO" id="GO:0004300">
    <property type="term" value="F:enoyl-CoA hydratase activity"/>
    <property type="evidence" value="ECO:0007669"/>
    <property type="project" value="UniProtKB-EC"/>
</dbReference>
<dbReference type="AlphaFoldDB" id="A0A101SWQ9"/>
<dbReference type="CDD" id="cd06558">
    <property type="entry name" value="crotonase-like"/>
    <property type="match status" value="1"/>
</dbReference>
<organism evidence="2 3">
    <name type="scientific">Streptomyces bungoensis</name>
    <dbReference type="NCBI Taxonomy" id="285568"/>
    <lineage>
        <taxon>Bacteria</taxon>
        <taxon>Bacillati</taxon>
        <taxon>Actinomycetota</taxon>
        <taxon>Actinomycetes</taxon>
        <taxon>Kitasatosporales</taxon>
        <taxon>Streptomycetaceae</taxon>
        <taxon>Streptomyces</taxon>
    </lineage>
</organism>
<dbReference type="EMBL" id="LMWX01000041">
    <property type="protein sequence ID" value="KUN81486.1"/>
    <property type="molecule type" value="Genomic_DNA"/>
</dbReference>
<dbReference type="Gene3D" id="3.90.226.10">
    <property type="entry name" value="2-enoyl-CoA Hydratase, Chain A, domain 1"/>
    <property type="match status" value="1"/>
</dbReference>
<protein>
    <submittedName>
        <fullName evidence="2">Enoyl-CoA hydratase</fullName>
        <ecNumber evidence="2">4.2.1.17</ecNumber>
    </submittedName>
</protein>
<accession>A0A101SWQ9</accession>
<dbReference type="PANTHER" id="PTHR43802">
    <property type="entry name" value="ENOYL-COA HYDRATASE"/>
    <property type="match status" value="1"/>
</dbReference>
<dbReference type="Proteomes" id="UP000053024">
    <property type="component" value="Unassembled WGS sequence"/>
</dbReference>
<dbReference type="EC" id="4.2.1.17" evidence="2"/>
<dbReference type="InterPro" id="IPR014748">
    <property type="entry name" value="Enoyl-CoA_hydra_C"/>
</dbReference>
<comment type="caution">
    <text evidence="2">The sequence shown here is derived from an EMBL/GenBank/DDBJ whole genome shotgun (WGS) entry which is preliminary data.</text>
</comment>
<dbReference type="PANTHER" id="PTHR43802:SF1">
    <property type="entry name" value="IP11341P-RELATED"/>
    <property type="match status" value="1"/>
</dbReference>
<comment type="similarity">
    <text evidence="1">Belongs to the enoyl-CoA hydratase/isomerase family.</text>
</comment>
<evidence type="ECO:0000313" key="3">
    <source>
        <dbReference type="Proteomes" id="UP000053024"/>
    </source>
</evidence>